<evidence type="ECO:0000256" key="10">
    <source>
        <dbReference type="PIRSR" id="PIRSR005091-3"/>
    </source>
</evidence>
<comment type="similarity">
    <text evidence="3">Belongs to the LTA synthase family.</text>
</comment>
<evidence type="ECO:0000256" key="3">
    <source>
        <dbReference type="ARBA" id="ARBA00009983"/>
    </source>
</evidence>
<gene>
    <name evidence="13" type="ORF">GBA65_13955</name>
</gene>
<evidence type="ECO:0000256" key="9">
    <source>
        <dbReference type="PIRSR" id="PIRSR005091-2"/>
    </source>
</evidence>
<dbReference type="Gene3D" id="3.40.720.10">
    <property type="entry name" value="Alkaline Phosphatase, subunit A"/>
    <property type="match status" value="1"/>
</dbReference>
<dbReference type="PIRSF" id="PIRSF005091">
    <property type="entry name" value="Mmb_sulf_HI1246"/>
    <property type="match status" value="1"/>
</dbReference>
<keyword evidence="9" id="KW-0479">Metal-binding</keyword>
<evidence type="ECO:0000256" key="7">
    <source>
        <dbReference type="ARBA" id="ARBA00023136"/>
    </source>
</evidence>
<keyword evidence="9" id="KW-0464">Manganese</keyword>
<name>A0A6G8Q3B9_9ACTN</name>
<feature type="binding site" evidence="9">
    <location>
        <position position="420"/>
    </location>
    <ligand>
        <name>substrate</name>
    </ligand>
</feature>
<dbReference type="AlphaFoldDB" id="A0A6G8Q3B9"/>
<evidence type="ECO:0000256" key="5">
    <source>
        <dbReference type="ARBA" id="ARBA00022692"/>
    </source>
</evidence>
<feature type="binding site" evidence="10">
    <location>
        <position position="300"/>
    </location>
    <ligand>
        <name>Mn(2+)</name>
        <dbReference type="ChEBI" id="CHEBI:29035"/>
    </ligand>
</feature>
<evidence type="ECO:0000313" key="14">
    <source>
        <dbReference type="Proteomes" id="UP000502706"/>
    </source>
</evidence>
<dbReference type="InterPro" id="IPR050448">
    <property type="entry name" value="OpgB/LTA_synthase_biosynth"/>
</dbReference>
<dbReference type="GO" id="GO:0016740">
    <property type="term" value="F:transferase activity"/>
    <property type="evidence" value="ECO:0007669"/>
    <property type="project" value="UniProtKB-KW"/>
</dbReference>
<reference evidence="13 14" key="1">
    <citation type="submission" date="2019-10" db="EMBL/GenBank/DDBJ databases">
        <title>Rubrobacter sp nov SCSIO 52915 isolated from a deep-sea sediment in the South China Sea.</title>
        <authorList>
            <person name="Chen R.W."/>
        </authorList>
    </citation>
    <scope>NUCLEOTIDE SEQUENCE [LARGE SCALE GENOMIC DNA]</scope>
    <source>
        <strain evidence="13 14">SCSIO 52915</strain>
    </source>
</reference>
<feature type="active site" evidence="8">
    <location>
        <position position="300"/>
    </location>
</feature>
<feature type="binding site" evidence="10">
    <location>
        <position position="260"/>
    </location>
    <ligand>
        <name>Mn(2+)</name>
        <dbReference type="ChEBI" id="CHEBI:29035"/>
    </ligand>
</feature>
<feature type="transmembrane region" description="Helical" evidence="11">
    <location>
        <begin position="175"/>
        <end position="196"/>
    </location>
</feature>
<dbReference type="PANTHER" id="PTHR47371">
    <property type="entry name" value="LIPOTEICHOIC ACID SYNTHASE"/>
    <property type="match status" value="1"/>
</dbReference>
<feature type="transmembrane region" description="Helical" evidence="11">
    <location>
        <begin position="12"/>
        <end position="35"/>
    </location>
</feature>
<dbReference type="KEGG" id="rmar:GBA65_13955"/>
<dbReference type="CDD" id="cd16015">
    <property type="entry name" value="LTA_synthase"/>
    <property type="match status" value="1"/>
</dbReference>
<feature type="transmembrane region" description="Helical" evidence="11">
    <location>
        <begin position="55"/>
        <end position="72"/>
    </location>
</feature>
<dbReference type="PANTHER" id="PTHR47371:SF3">
    <property type="entry name" value="PHOSPHOGLYCEROL TRANSFERASE I"/>
    <property type="match status" value="1"/>
</dbReference>
<keyword evidence="13" id="KW-0808">Transferase</keyword>
<evidence type="ECO:0000256" key="4">
    <source>
        <dbReference type="ARBA" id="ARBA00022475"/>
    </source>
</evidence>
<dbReference type="InterPro" id="IPR017850">
    <property type="entry name" value="Alkaline_phosphatase_core_sf"/>
</dbReference>
<dbReference type="InterPro" id="IPR000917">
    <property type="entry name" value="Sulfatase_N"/>
</dbReference>
<keyword evidence="6 11" id="KW-1133">Transmembrane helix</keyword>
<dbReference type="SUPFAM" id="SSF53649">
    <property type="entry name" value="Alkaline phosphatase-like"/>
    <property type="match status" value="1"/>
</dbReference>
<keyword evidence="14" id="KW-1185">Reference proteome</keyword>
<evidence type="ECO:0000256" key="2">
    <source>
        <dbReference type="ARBA" id="ARBA00004936"/>
    </source>
</evidence>
<dbReference type="GO" id="GO:0005886">
    <property type="term" value="C:plasma membrane"/>
    <property type="evidence" value="ECO:0007669"/>
    <property type="project" value="UniProtKB-SubCell"/>
</dbReference>
<keyword evidence="13" id="KW-0378">Hydrolase</keyword>
<keyword evidence="5 11" id="KW-0812">Transmembrane</keyword>
<accession>A0A6G8Q3B9</accession>
<evidence type="ECO:0000259" key="12">
    <source>
        <dbReference type="Pfam" id="PF00884"/>
    </source>
</evidence>
<feature type="binding site" evidence="10">
    <location>
        <position position="477"/>
    </location>
    <ligand>
        <name>Mn(2+)</name>
        <dbReference type="ChEBI" id="CHEBI:29035"/>
    </ligand>
</feature>
<feature type="transmembrane region" description="Helical" evidence="11">
    <location>
        <begin position="138"/>
        <end position="163"/>
    </location>
</feature>
<evidence type="ECO:0000256" key="6">
    <source>
        <dbReference type="ARBA" id="ARBA00022989"/>
    </source>
</evidence>
<evidence type="ECO:0000313" key="13">
    <source>
        <dbReference type="EMBL" id="QIN80817.1"/>
    </source>
</evidence>
<dbReference type="Proteomes" id="UP000502706">
    <property type="component" value="Chromosome"/>
</dbReference>
<feature type="binding site" evidence="10">
    <location>
        <position position="478"/>
    </location>
    <ligand>
        <name>Mn(2+)</name>
        <dbReference type="ChEBI" id="CHEBI:29035"/>
    </ligand>
</feature>
<feature type="transmembrane region" description="Helical" evidence="11">
    <location>
        <begin position="79"/>
        <end position="103"/>
    </location>
</feature>
<evidence type="ECO:0000256" key="8">
    <source>
        <dbReference type="PIRSR" id="PIRSR005091-1"/>
    </source>
</evidence>
<keyword evidence="4" id="KW-1003">Cell membrane</keyword>
<organism evidence="13 14">
    <name type="scientific">Rubrobacter marinus</name>
    <dbReference type="NCBI Taxonomy" id="2653852"/>
    <lineage>
        <taxon>Bacteria</taxon>
        <taxon>Bacillati</taxon>
        <taxon>Actinomycetota</taxon>
        <taxon>Rubrobacteria</taxon>
        <taxon>Rubrobacterales</taxon>
        <taxon>Rubrobacteraceae</taxon>
        <taxon>Rubrobacter</taxon>
    </lineage>
</organism>
<evidence type="ECO:0000256" key="11">
    <source>
        <dbReference type="SAM" id="Phobius"/>
    </source>
</evidence>
<evidence type="ECO:0000256" key="1">
    <source>
        <dbReference type="ARBA" id="ARBA00004651"/>
    </source>
</evidence>
<sequence>MGGLRALLAREDWIYLLGLLVPLAVYNIGLKAARVLGLPGPVGPVEFLDQVRSEVFFNLGYAALWIGLFALVRRGAGRWVLLVLFHLAAILVAAIATSAHFFYETTGSVLDYDLIVQSLHSWGDIQGVIANETTTLHWLLMSVVIFYAIAGPALLTGLFGSRLHVPVETPGRARFAPIAVSLLAISLGALSLLPGVTGSSKSFSRDPLANMVVTEFTEPDFEETSPEIETQLAAEDLPTDASLVQNAGTQKRNVVFIHLESTRAQATTPYNEEMETTPFMDKLADESLMAENAYTTVPHTSKAITAVNCGITPNLVRPITEAEPDGIPARCLPELLTDQGYDSVFFQSATEDFENRRQIAKNFGYEEFYPLEALPKEGFEQANYFGYEDDIMLPPSKQWLEEQKKTGRPFVAEYLTVTVHHDYKVPGRYGFKDFAEEEEYNRYLNTIYYQDRFLENLIDQYKEMGLYEDTIFVLYGDHGEGFGEHGRRQHDNTIYEEGIRIPLLIHDPQRFENGMRVIPPTNQLDVMPTVLDLLGYGVTGGTYPGSSLVRPLPMDRAVYASCFYDRTCMASIKNNEKYVYHFGNQEDEYFDLSEDPAEKQNVADDHAEEIDRRRESLLEWRSKVNTIYERHRDSLMGETTMMSE</sequence>
<keyword evidence="7 11" id="KW-0472">Membrane</keyword>
<dbReference type="EMBL" id="CP045121">
    <property type="protein sequence ID" value="QIN80817.1"/>
    <property type="molecule type" value="Genomic_DNA"/>
</dbReference>
<protein>
    <submittedName>
        <fullName evidence="13">Sulfatase-like hydrolase/transferase</fullName>
    </submittedName>
</protein>
<dbReference type="Pfam" id="PF00884">
    <property type="entry name" value="Sulfatase"/>
    <property type="match status" value="1"/>
</dbReference>
<dbReference type="GO" id="GO:0046872">
    <property type="term" value="F:metal ion binding"/>
    <property type="evidence" value="ECO:0007669"/>
    <property type="project" value="UniProtKB-KW"/>
</dbReference>
<proteinExistence type="inferred from homology"/>
<dbReference type="GO" id="GO:0016787">
    <property type="term" value="F:hydrolase activity"/>
    <property type="evidence" value="ECO:0007669"/>
    <property type="project" value="UniProtKB-KW"/>
</dbReference>
<dbReference type="InterPro" id="IPR012160">
    <property type="entry name" value="LtaS-like"/>
</dbReference>
<feature type="domain" description="Sulfatase N-terminal" evidence="12">
    <location>
        <begin position="252"/>
        <end position="536"/>
    </location>
</feature>
<comment type="pathway">
    <text evidence="2">Cell wall biogenesis; lipoteichoic acid biosynthesis.</text>
</comment>
<comment type="subcellular location">
    <subcellularLocation>
        <location evidence="1">Cell membrane</location>
        <topology evidence="1">Multi-pass membrane protein</topology>
    </subcellularLocation>
</comment>